<reference evidence="1 2" key="1">
    <citation type="submission" date="2015-11" db="EMBL/GenBank/DDBJ databases">
        <authorList>
            <person name="Lin W."/>
        </authorList>
    </citation>
    <scope>NUCLEOTIDE SEQUENCE [LARGE SCALE GENOMIC DNA]</scope>
    <source>
        <strain evidence="1 2">HCH-1</strain>
    </source>
</reference>
<name>A0ABR5SGK0_9BACT</name>
<proteinExistence type="predicted"/>
<comment type="caution">
    <text evidence="1">The sequence shown here is derived from an EMBL/GenBank/DDBJ whole genome shotgun (WGS) entry which is preliminary data.</text>
</comment>
<dbReference type="Proteomes" id="UP000060487">
    <property type="component" value="Unassembled WGS sequence"/>
</dbReference>
<keyword evidence="2" id="KW-1185">Reference proteome</keyword>
<evidence type="ECO:0000313" key="2">
    <source>
        <dbReference type="Proteomes" id="UP000060487"/>
    </source>
</evidence>
<dbReference type="EMBL" id="LNQR01000061">
    <property type="protein sequence ID" value="KWT85467.1"/>
    <property type="molecule type" value="Genomic_DNA"/>
</dbReference>
<evidence type="ECO:0000313" key="1">
    <source>
        <dbReference type="EMBL" id="KWT85467.1"/>
    </source>
</evidence>
<sequence length="64" mass="7322">METITIHDPGYDLETIILQDPTYDPDYGLNLKPEVEQELIESLKEIKEGKKGIPIEEVIRQLGL</sequence>
<protein>
    <submittedName>
        <fullName evidence="1">Uncharacterized protein</fullName>
    </submittedName>
</protein>
<dbReference type="RefSeq" id="WP_085052336.1">
    <property type="nucleotide sequence ID" value="NZ_LNQR01000061.1"/>
</dbReference>
<organism evidence="1 2">
    <name type="scientific">Candidatus Magnetominusculus xianensis</name>
    <dbReference type="NCBI Taxonomy" id="1748249"/>
    <lineage>
        <taxon>Bacteria</taxon>
        <taxon>Pseudomonadati</taxon>
        <taxon>Nitrospirota</taxon>
        <taxon>Nitrospiria</taxon>
        <taxon>Nitrospirales</taxon>
        <taxon>Nitrospiraceae</taxon>
        <taxon>Candidatus Magnetominusculus</taxon>
    </lineage>
</organism>
<accession>A0ABR5SGK0</accession>
<gene>
    <name evidence="1" type="ORF">ASN18_1719</name>
</gene>